<dbReference type="InterPro" id="IPR000408">
    <property type="entry name" value="Reg_chr_condens"/>
</dbReference>
<evidence type="ECO:0000313" key="7">
    <source>
        <dbReference type="Proteomes" id="UP000803844"/>
    </source>
</evidence>
<feature type="repeat" description="RCC1" evidence="3">
    <location>
        <begin position="238"/>
        <end position="294"/>
    </location>
</feature>
<dbReference type="RefSeq" id="XP_040772685.1">
    <property type="nucleotide sequence ID" value="XM_040916081.1"/>
</dbReference>
<evidence type="ECO:0000256" key="3">
    <source>
        <dbReference type="PROSITE-ProRule" id="PRU00235"/>
    </source>
</evidence>
<organism evidence="6 7">
    <name type="scientific">Cryphonectria parasitica (strain ATCC 38755 / EP155)</name>
    <dbReference type="NCBI Taxonomy" id="660469"/>
    <lineage>
        <taxon>Eukaryota</taxon>
        <taxon>Fungi</taxon>
        <taxon>Dikarya</taxon>
        <taxon>Ascomycota</taxon>
        <taxon>Pezizomycotina</taxon>
        <taxon>Sordariomycetes</taxon>
        <taxon>Sordariomycetidae</taxon>
        <taxon>Diaporthales</taxon>
        <taxon>Cryphonectriaceae</taxon>
        <taxon>Cryphonectria-Endothia species complex</taxon>
        <taxon>Cryphonectria</taxon>
    </lineage>
</organism>
<feature type="repeat" description="RCC1" evidence="3">
    <location>
        <begin position="185"/>
        <end position="237"/>
    </location>
</feature>
<evidence type="ECO:0000256" key="2">
    <source>
        <dbReference type="ARBA" id="ARBA00022737"/>
    </source>
</evidence>
<dbReference type="Pfam" id="PF25390">
    <property type="entry name" value="WD40_RLD"/>
    <property type="match status" value="1"/>
</dbReference>
<feature type="non-terminal residue" evidence="6">
    <location>
        <position position="1"/>
    </location>
</feature>
<gene>
    <name evidence="6" type="ORF">M406DRAFT_238994</name>
</gene>
<dbReference type="PROSITE" id="PS50012">
    <property type="entry name" value="RCC1_3"/>
    <property type="match status" value="6"/>
</dbReference>
<feature type="domain" description="RCC1-like" evidence="5">
    <location>
        <begin position="45"/>
        <end position="467"/>
    </location>
</feature>
<dbReference type="PANTHER" id="PTHR45982:SF1">
    <property type="entry name" value="REGULATOR OF CHROMOSOME CONDENSATION"/>
    <property type="match status" value="1"/>
</dbReference>
<keyword evidence="1" id="KW-0344">Guanine-nucleotide releasing factor</keyword>
<feature type="repeat" description="RCC1" evidence="3">
    <location>
        <begin position="105"/>
        <end position="184"/>
    </location>
</feature>
<dbReference type="InterPro" id="IPR009091">
    <property type="entry name" value="RCC1/BLIP-II"/>
</dbReference>
<name>A0A9P5CL68_CRYP1</name>
<protein>
    <submittedName>
        <fullName evidence="6">RCC1/BLIP-II</fullName>
    </submittedName>
</protein>
<evidence type="ECO:0000256" key="4">
    <source>
        <dbReference type="SAM" id="MobiDB-lite"/>
    </source>
</evidence>
<evidence type="ECO:0000259" key="5">
    <source>
        <dbReference type="Pfam" id="PF25390"/>
    </source>
</evidence>
<dbReference type="OrthoDB" id="61110at2759"/>
<evidence type="ECO:0000256" key="1">
    <source>
        <dbReference type="ARBA" id="ARBA00022658"/>
    </source>
</evidence>
<feature type="region of interest" description="Disordered" evidence="4">
    <location>
        <begin position="1"/>
        <end position="24"/>
    </location>
</feature>
<reference evidence="6" key="1">
    <citation type="journal article" date="2020" name="Phytopathology">
        <title>Genome sequence of the chestnut blight fungus Cryphonectria parasitica EP155: A fundamental resource for an archetypical invasive plant pathogen.</title>
        <authorList>
            <person name="Crouch J.A."/>
            <person name="Dawe A."/>
            <person name="Aerts A."/>
            <person name="Barry K."/>
            <person name="Churchill A.C.L."/>
            <person name="Grimwood J."/>
            <person name="Hillman B."/>
            <person name="Milgroom M.G."/>
            <person name="Pangilinan J."/>
            <person name="Smith M."/>
            <person name="Salamov A."/>
            <person name="Schmutz J."/>
            <person name="Yadav J."/>
            <person name="Grigoriev I.V."/>
            <person name="Nuss D."/>
        </authorList>
    </citation>
    <scope>NUCLEOTIDE SEQUENCE</scope>
    <source>
        <strain evidence="6">EP155</strain>
    </source>
</reference>
<accession>A0A9P5CL68</accession>
<comment type="caution">
    <text evidence="6">The sequence shown here is derived from an EMBL/GenBank/DDBJ whole genome shotgun (WGS) entry which is preliminary data.</text>
</comment>
<dbReference type="GO" id="GO:0005737">
    <property type="term" value="C:cytoplasm"/>
    <property type="evidence" value="ECO:0007669"/>
    <property type="project" value="TreeGrafter"/>
</dbReference>
<dbReference type="AlphaFoldDB" id="A0A9P5CL68"/>
<keyword evidence="7" id="KW-1185">Reference proteome</keyword>
<proteinExistence type="predicted"/>
<dbReference type="PRINTS" id="PR00633">
    <property type="entry name" value="RCCNDNSATION"/>
</dbReference>
<dbReference type="PANTHER" id="PTHR45982">
    <property type="entry name" value="REGULATOR OF CHROMOSOME CONDENSATION"/>
    <property type="match status" value="1"/>
</dbReference>
<feature type="repeat" description="RCC1" evidence="3">
    <location>
        <begin position="417"/>
        <end position="471"/>
    </location>
</feature>
<feature type="region of interest" description="Disordered" evidence="4">
    <location>
        <begin position="134"/>
        <end position="160"/>
    </location>
</feature>
<feature type="repeat" description="RCC1" evidence="3">
    <location>
        <begin position="44"/>
        <end position="104"/>
    </location>
</feature>
<dbReference type="Proteomes" id="UP000803844">
    <property type="component" value="Unassembled WGS sequence"/>
</dbReference>
<feature type="non-terminal residue" evidence="6">
    <location>
        <position position="474"/>
    </location>
</feature>
<feature type="repeat" description="RCC1" evidence="3">
    <location>
        <begin position="295"/>
        <end position="351"/>
    </location>
</feature>
<keyword evidence="2" id="KW-0677">Repeat</keyword>
<feature type="compositionally biased region" description="Polar residues" evidence="4">
    <location>
        <begin position="150"/>
        <end position="160"/>
    </location>
</feature>
<feature type="compositionally biased region" description="Acidic residues" evidence="4">
    <location>
        <begin position="134"/>
        <end position="144"/>
    </location>
</feature>
<dbReference type="EMBL" id="MU032351">
    <property type="protein sequence ID" value="KAF3761706.1"/>
    <property type="molecule type" value="Genomic_DNA"/>
</dbReference>
<dbReference type="InterPro" id="IPR051553">
    <property type="entry name" value="Ran_GTPase-activating"/>
</dbReference>
<dbReference type="InterPro" id="IPR058923">
    <property type="entry name" value="RCC1-like_dom"/>
</dbReference>
<evidence type="ECO:0000313" key="6">
    <source>
        <dbReference type="EMBL" id="KAF3761706.1"/>
    </source>
</evidence>
<dbReference type="PROSITE" id="PS00626">
    <property type="entry name" value="RCC1_2"/>
    <property type="match status" value="2"/>
</dbReference>
<sequence length="474" mass="49876">DAPVAKKAKVTGEKTVKAAPKKKATPTPKVKIGVQINFAPTQVLDVYVFGEGSAGELGLGATKVDGKKPIDVKRPRKNVNLSAELVGVVQVACGGMHAIALTKDNKILTWGVNDQGTLGRDTQWDGGLRNVDVAEEDSDSDSDDSGLNPRESTPTEVNTKNIAPGTKFVQVAATDSASFALTEDGRVYSWGTFRCSDGILGFSKDTKIQWYPALLPEPTKVVAIATGSNHVMTLDNKGKIQTWGAAEQNQLGRRVVERDMKASALRPAGLNFKRGVKITKIACGSYHSFAIDGEGRVWAWGLNNFSQLGVEADAGEDDATLLQPTLVEALAGHVVTGIVGGEHHSVAVTEDGKALAFGRIDGSQVGVPRDAFSQENCVYDGCGQPRILVVPAVLDIPGAVVCADAGTDTSLVVTREGKAYSWGFNSNYQCGVGETAGDVLVPTLINNSAVRDSSVVWAGAGGQFSMLASVHEDA</sequence>
<dbReference type="GO" id="GO:0005085">
    <property type="term" value="F:guanyl-nucleotide exchange factor activity"/>
    <property type="evidence" value="ECO:0007669"/>
    <property type="project" value="TreeGrafter"/>
</dbReference>
<dbReference type="SUPFAM" id="SSF50985">
    <property type="entry name" value="RCC1/BLIP-II"/>
    <property type="match status" value="1"/>
</dbReference>
<dbReference type="GeneID" id="63833210"/>
<dbReference type="Gene3D" id="2.130.10.30">
    <property type="entry name" value="Regulator of chromosome condensation 1/beta-lactamase-inhibitor protein II"/>
    <property type="match status" value="1"/>
</dbReference>